<feature type="transmembrane region" description="Helical" evidence="3">
    <location>
        <begin position="130"/>
        <end position="152"/>
    </location>
</feature>
<accession>A0ABN4ZMS9</accession>
<evidence type="ECO:0000256" key="1">
    <source>
        <dbReference type="ARBA" id="ARBA00004370"/>
    </source>
</evidence>
<dbReference type="InterPro" id="IPR050879">
    <property type="entry name" value="Acyltransferase_3"/>
</dbReference>
<proteinExistence type="inferred from homology"/>
<dbReference type="RefSeq" id="WP_088019702.1">
    <property type="nucleotide sequence ID" value="NZ_CP020880.1"/>
</dbReference>
<dbReference type="EMBL" id="CP020880">
    <property type="protein sequence ID" value="ART78223.1"/>
    <property type="molecule type" value="Genomic_DNA"/>
</dbReference>
<feature type="transmembrane region" description="Helical" evidence="3">
    <location>
        <begin position="249"/>
        <end position="268"/>
    </location>
</feature>
<feature type="transmembrane region" description="Helical" evidence="3">
    <location>
        <begin position="12"/>
        <end position="30"/>
    </location>
</feature>
<dbReference type="GeneID" id="96740724"/>
<feature type="transmembrane region" description="Helical" evidence="3">
    <location>
        <begin position="88"/>
        <end position="110"/>
    </location>
</feature>
<dbReference type="InterPro" id="IPR002656">
    <property type="entry name" value="Acyl_transf_3_dom"/>
</dbReference>
<keyword evidence="3" id="KW-0472">Membrane</keyword>
<name>A0ABN4ZMS9_9BACI</name>
<feature type="domain" description="Acyltransferase 3" evidence="4">
    <location>
        <begin position="12"/>
        <end position="331"/>
    </location>
</feature>
<comment type="similarity">
    <text evidence="2">Belongs to the acyltransferase 3 family.</text>
</comment>
<sequence>MPKAKTQQLHLIQLLRAVAILFVMLGHLNGLLYKRYAQDWFGMGEWGRTGGVDMFFVISGFMIAYLYKHKIGESGQAGIFLQKRITRIIPYYWLTTFGVLSVLLIFPYFGEQLSISYVIKSMFLLSDDPILTVAWSLTHIFFFYFMFTLLLFRPTIGRLAIAIYLTVIITSYFIDFFPENMLAATLLNVSNLTIWLGAFVAFFLSTSRVKVNSLIGGALTVIGIAGFLFLWTNNTIRFLNIEQGTIRPLLYGISSCFLVAGLASIDLYQKTRVNKLLDYIGKASFSIFLTHSLFLMLFIILLIENVKIQEVIGWDLTMIVILLLTTIGGLLAYQFVEKPLNKRLNSLLNRNKMHHHLAVPAKKIS</sequence>
<reference evidence="5 6" key="1">
    <citation type="submission" date="2017-04" db="EMBL/GenBank/DDBJ databases">
        <title>Complete Genome Sequence of the Bacillus horikoshii 20a strain from Cuatro Cienegas, Coahuila, Mexico.</title>
        <authorList>
            <person name="Zarza E."/>
            <person name="Alcaraz L.D."/>
            <person name="Aguilar-Salinas B."/>
            <person name="Islas A."/>
            <person name="Olmedo-Alvarez G."/>
        </authorList>
    </citation>
    <scope>NUCLEOTIDE SEQUENCE [LARGE SCALE GENOMIC DNA]</scope>
    <source>
        <strain evidence="5 6">20a</strain>
    </source>
</reference>
<keyword evidence="6" id="KW-1185">Reference proteome</keyword>
<dbReference type="Proteomes" id="UP000195573">
    <property type="component" value="Chromosome"/>
</dbReference>
<feature type="transmembrane region" description="Helical" evidence="3">
    <location>
        <begin position="50"/>
        <end position="67"/>
    </location>
</feature>
<evidence type="ECO:0000259" key="4">
    <source>
        <dbReference type="Pfam" id="PF01757"/>
    </source>
</evidence>
<feature type="transmembrane region" description="Helical" evidence="3">
    <location>
        <begin position="211"/>
        <end position="229"/>
    </location>
</feature>
<dbReference type="Pfam" id="PF01757">
    <property type="entry name" value="Acyl_transf_3"/>
    <property type="match status" value="1"/>
</dbReference>
<feature type="transmembrane region" description="Helical" evidence="3">
    <location>
        <begin position="280"/>
        <end position="303"/>
    </location>
</feature>
<evidence type="ECO:0000256" key="2">
    <source>
        <dbReference type="ARBA" id="ARBA00007400"/>
    </source>
</evidence>
<feature type="transmembrane region" description="Helical" evidence="3">
    <location>
        <begin position="315"/>
        <end position="336"/>
    </location>
</feature>
<keyword evidence="3" id="KW-0812">Transmembrane</keyword>
<dbReference type="PANTHER" id="PTHR23028">
    <property type="entry name" value="ACETYLTRANSFERASE"/>
    <property type="match status" value="1"/>
</dbReference>
<comment type="subcellular location">
    <subcellularLocation>
        <location evidence="1">Membrane</location>
    </subcellularLocation>
</comment>
<keyword evidence="3" id="KW-1133">Transmembrane helix</keyword>
<protein>
    <recommendedName>
        <fullName evidence="4">Acyltransferase 3 domain-containing protein</fullName>
    </recommendedName>
</protein>
<organism evidence="5 6">
    <name type="scientific">Sutcliffiella horikoshii</name>
    <dbReference type="NCBI Taxonomy" id="79883"/>
    <lineage>
        <taxon>Bacteria</taxon>
        <taxon>Bacillati</taxon>
        <taxon>Bacillota</taxon>
        <taxon>Bacilli</taxon>
        <taxon>Bacillales</taxon>
        <taxon>Bacillaceae</taxon>
        <taxon>Sutcliffiella</taxon>
    </lineage>
</organism>
<gene>
    <name evidence="5" type="ORF">B4U37_20200</name>
</gene>
<feature type="transmembrane region" description="Helical" evidence="3">
    <location>
        <begin position="159"/>
        <end position="177"/>
    </location>
</feature>
<evidence type="ECO:0000313" key="6">
    <source>
        <dbReference type="Proteomes" id="UP000195573"/>
    </source>
</evidence>
<dbReference type="PANTHER" id="PTHR23028:SF131">
    <property type="entry name" value="BLR2367 PROTEIN"/>
    <property type="match status" value="1"/>
</dbReference>
<feature type="transmembrane region" description="Helical" evidence="3">
    <location>
        <begin position="183"/>
        <end position="204"/>
    </location>
</feature>
<evidence type="ECO:0000313" key="5">
    <source>
        <dbReference type="EMBL" id="ART78223.1"/>
    </source>
</evidence>
<evidence type="ECO:0000256" key="3">
    <source>
        <dbReference type="SAM" id="Phobius"/>
    </source>
</evidence>